<sequence>MRACVRTCHFGRLWLLLTLLTLLSLLLSLLLLKRLAMLRLPMLRHKTEPNRIKPRNLHEH</sequence>
<name>A0A6A6B5J3_9PEZI</name>
<dbReference type="AlphaFoldDB" id="A0A6A6B5J3"/>
<dbReference type="EMBL" id="ML995493">
    <property type="protein sequence ID" value="KAF2139412.1"/>
    <property type="molecule type" value="Genomic_DNA"/>
</dbReference>
<protein>
    <submittedName>
        <fullName evidence="1">Uncharacterized protein</fullName>
    </submittedName>
</protein>
<organism evidence="1 2">
    <name type="scientific">Aplosporella prunicola CBS 121167</name>
    <dbReference type="NCBI Taxonomy" id="1176127"/>
    <lineage>
        <taxon>Eukaryota</taxon>
        <taxon>Fungi</taxon>
        <taxon>Dikarya</taxon>
        <taxon>Ascomycota</taxon>
        <taxon>Pezizomycotina</taxon>
        <taxon>Dothideomycetes</taxon>
        <taxon>Dothideomycetes incertae sedis</taxon>
        <taxon>Botryosphaeriales</taxon>
        <taxon>Aplosporellaceae</taxon>
        <taxon>Aplosporella</taxon>
    </lineage>
</organism>
<evidence type="ECO:0000313" key="2">
    <source>
        <dbReference type="Proteomes" id="UP000799438"/>
    </source>
</evidence>
<reference evidence="1" key="1">
    <citation type="journal article" date="2020" name="Stud. Mycol.">
        <title>101 Dothideomycetes genomes: a test case for predicting lifestyles and emergence of pathogens.</title>
        <authorList>
            <person name="Haridas S."/>
            <person name="Albert R."/>
            <person name="Binder M."/>
            <person name="Bloem J."/>
            <person name="Labutti K."/>
            <person name="Salamov A."/>
            <person name="Andreopoulos B."/>
            <person name="Baker S."/>
            <person name="Barry K."/>
            <person name="Bills G."/>
            <person name="Bluhm B."/>
            <person name="Cannon C."/>
            <person name="Castanera R."/>
            <person name="Culley D."/>
            <person name="Daum C."/>
            <person name="Ezra D."/>
            <person name="Gonzalez J."/>
            <person name="Henrissat B."/>
            <person name="Kuo A."/>
            <person name="Liang C."/>
            <person name="Lipzen A."/>
            <person name="Lutzoni F."/>
            <person name="Magnuson J."/>
            <person name="Mondo S."/>
            <person name="Nolan M."/>
            <person name="Ohm R."/>
            <person name="Pangilinan J."/>
            <person name="Park H.-J."/>
            <person name="Ramirez L."/>
            <person name="Alfaro M."/>
            <person name="Sun H."/>
            <person name="Tritt A."/>
            <person name="Yoshinaga Y."/>
            <person name="Zwiers L.-H."/>
            <person name="Turgeon B."/>
            <person name="Goodwin S."/>
            <person name="Spatafora J."/>
            <person name="Crous P."/>
            <person name="Grigoriev I."/>
        </authorList>
    </citation>
    <scope>NUCLEOTIDE SEQUENCE</scope>
    <source>
        <strain evidence="1">CBS 121167</strain>
    </source>
</reference>
<dbReference type="RefSeq" id="XP_033395125.1">
    <property type="nucleotide sequence ID" value="XM_033547112.1"/>
</dbReference>
<proteinExistence type="predicted"/>
<accession>A0A6A6B5J3</accession>
<gene>
    <name evidence="1" type="ORF">K452DRAFT_77148</name>
</gene>
<dbReference type="Proteomes" id="UP000799438">
    <property type="component" value="Unassembled WGS sequence"/>
</dbReference>
<dbReference type="GeneID" id="54304619"/>
<keyword evidence="2" id="KW-1185">Reference proteome</keyword>
<evidence type="ECO:0000313" key="1">
    <source>
        <dbReference type="EMBL" id="KAF2139412.1"/>
    </source>
</evidence>